<evidence type="ECO:0000313" key="1">
    <source>
        <dbReference type="EMBL" id="KAA9162933.1"/>
    </source>
</evidence>
<reference evidence="1" key="1">
    <citation type="submission" date="2019-09" db="EMBL/GenBank/DDBJ databases">
        <authorList>
            <person name="Teo W.F.A."/>
            <person name="Duangmal K."/>
        </authorList>
    </citation>
    <scope>NUCLEOTIDE SEQUENCE [LARGE SCALE GENOMIC DNA]</scope>
    <source>
        <strain evidence="1">K81G1</strain>
    </source>
</reference>
<protein>
    <submittedName>
        <fullName evidence="1">Uncharacterized protein</fullName>
    </submittedName>
</protein>
<dbReference type="Proteomes" id="UP000319769">
    <property type="component" value="Unassembled WGS sequence"/>
</dbReference>
<organism evidence="1 2">
    <name type="scientific">Amycolatopsis acidicola</name>
    <dbReference type="NCBI Taxonomy" id="2596893"/>
    <lineage>
        <taxon>Bacteria</taxon>
        <taxon>Bacillati</taxon>
        <taxon>Actinomycetota</taxon>
        <taxon>Actinomycetes</taxon>
        <taxon>Pseudonocardiales</taxon>
        <taxon>Pseudonocardiaceae</taxon>
        <taxon>Amycolatopsis</taxon>
    </lineage>
</organism>
<comment type="caution">
    <text evidence="1">The sequence shown here is derived from an EMBL/GenBank/DDBJ whole genome shotgun (WGS) entry which is preliminary data.</text>
</comment>
<evidence type="ECO:0000313" key="2">
    <source>
        <dbReference type="Proteomes" id="UP000319769"/>
    </source>
</evidence>
<dbReference type="OrthoDB" id="3615020at2"/>
<gene>
    <name evidence="1" type="ORF">FPZ12_010460</name>
</gene>
<name>A0A5N0VC90_9PSEU</name>
<keyword evidence="2" id="KW-1185">Reference proteome</keyword>
<proteinExistence type="predicted"/>
<dbReference type="AlphaFoldDB" id="A0A5N0VC90"/>
<dbReference type="EMBL" id="VMNW02000011">
    <property type="protein sequence ID" value="KAA9162933.1"/>
    <property type="molecule type" value="Genomic_DNA"/>
</dbReference>
<dbReference type="RefSeq" id="WP_144747616.1">
    <property type="nucleotide sequence ID" value="NZ_VMNW02000011.1"/>
</dbReference>
<accession>A0A5N0VC90</accession>
<sequence length="174" mass="19400">MGDPYRGAVSWDSRGEDKIGVFHPGHIGLLRVHVNGLRKLALDRLAEYDAGPPGVLDKRLDAVLWTRRLGENTPAAPELDMLIPVANRLGELLELLPSEGGVVVLRGWPERYLMGTVALDVKVAIEAWLRSWRLGESVDGMPCPDEASQRLWEKQCSWLQQQIVTPLQPEPQPL</sequence>